<feature type="domain" description="CBS" evidence="8">
    <location>
        <begin position="9"/>
        <end position="65"/>
    </location>
</feature>
<dbReference type="eggNOG" id="COG3829">
    <property type="taxonomic scope" value="Bacteria"/>
</dbReference>
<evidence type="ECO:0000259" key="7">
    <source>
        <dbReference type="PROSITE" id="PS50112"/>
    </source>
</evidence>
<dbReference type="HOGENOM" id="CLU_000445_8_1_9"/>
<dbReference type="Pfam" id="PF00571">
    <property type="entry name" value="CBS"/>
    <property type="match status" value="1"/>
</dbReference>
<evidence type="ECO:0000313" key="10">
    <source>
        <dbReference type="Proteomes" id="UP000000822"/>
    </source>
</evidence>
<name>Q8ES30_OCEIH</name>
<dbReference type="OrthoDB" id="9771372at2"/>
<keyword evidence="4" id="KW-0804">Transcription</keyword>
<dbReference type="InterPro" id="IPR025662">
    <property type="entry name" value="Sigma_54_int_dom_ATP-bd_1"/>
</dbReference>
<feature type="domain" description="PAS" evidence="7">
    <location>
        <begin position="123"/>
        <end position="175"/>
    </location>
</feature>
<evidence type="ECO:0000256" key="1">
    <source>
        <dbReference type="ARBA" id="ARBA00022741"/>
    </source>
</evidence>
<evidence type="ECO:0000259" key="8">
    <source>
        <dbReference type="PROSITE" id="PS51371"/>
    </source>
</evidence>
<dbReference type="Pfam" id="PF02954">
    <property type="entry name" value="HTH_8"/>
    <property type="match status" value="1"/>
</dbReference>
<keyword evidence="1" id="KW-0547">Nucleotide-binding</keyword>
<keyword evidence="10" id="KW-1185">Reference proteome</keyword>
<dbReference type="PRINTS" id="PR01590">
    <property type="entry name" value="HTHFIS"/>
</dbReference>
<dbReference type="PROSITE" id="PS00676">
    <property type="entry name" value="SIGMA54_INTERACT_2"/>
    <property type="match status" value="1"/>
</dbReference>
<dbReference type="SUPFAM" id="SSF54631">
    <property type="entry name" value="CBS-domain pair"/>
    <property type="match status" value="1"/>
</dbReference>
<dbReference type="InterPro" id="IPR058031">
    <property type="entry name" value="AAA_lid_NorR"/>
</dbReference>
<dbReference type="InterPro" id="IPR027417">
    <property type="entry name" value="P-loop_NTPase"/>
</dbReference>
<dbReference type="PROSITE" id="PS00675">
    <property type="entry name" value="SIGMA54_INTERACT_1"/>
    <property type="match status" value="1"/>
</dbReference>
<evidence type="ECO:0000256" key="4">
    <source>
        <dbReference type="ARBA" id="ARBA00023163"/>
    </source>
</evidence>
<keyword evidence="3" id="KW-0805">Transcription regulation</keyword>
<dbReference type="STRING" id="221109.gene:10733034"/>
<dbReference type="PROSITE" id="PS50045">
    <property type="entry name" value="SIGMA54_INTERACT_4"/>
    <property type="match status" value="1"/>
</dbReference>
<dbReference type="GO" id="GO:0043565">
    <property type="term" value="F:sequence-specific DNA binding"/>
    <property type="evidence" value="ECO:0007669"/>
    <property type="project" value="InterPro"/>
</dbReference>
<dbReference type="Proteomes" id="UP000000822">
    <property type="component" value="Chromosome"/>
</dbReference>
<dbReference type="InterPro" id="IPR003593">
    <property type="entry name" value="AAA+_ATPase"/>
</dbReference>
<dbReference type="GO" id="GO:0005524">
    <property type="term" value="F:ATP binding"/>
    <property type="evidence" value="ECO:0007669"/>
    <property type="project" value="UniProtKB-KW"/>
</dbReference>
<dbReference type="Gene3D" id="3.30.450.20">
    <property type="entry name" value="PAS domain"/>
    <property type="match status" value="1"/>
</dbReference>
<dbReference type="PhylomeDB" id="Q8ES30"/>
<dbReference type="AlphaFoldDB" id="Q8ES30"/>
<dbReference type="CDD" id="cd00009">
    <property type="entry name" value="AAA"/>
    <property type="match status" value="1"/>
</dbReference>
<evidence type="ECO:0000256" key="5">
    <source>
        <dbReference type="PROSITE-ProRule" id="PRU00703"/>
    </source>
</evidence>
<dbReference type="SMART" id="SM00382">
    <property type="entry name" value="AAA"/>
    <property type="match status" value="1"/>
</dbReference>
<feature type="domain" description="Sigma-54 factor interaction" evidence="6">
    <location>
        <begin position="263"/>
        <end position="492"/>
    </location>
</feature>
<evidence type="ECO:0000256" key="2">
    <source>
        <dbReference type="ARBA" id="ARBA00022840"/>
    </source>
</evidence>
<dbReference type="InterPro" id="IPR000014">
    <property type="entry name" value="PAS"/>
</dbReference>
<evidence type="ECO:0000259" key="6">
    <source>
        <dbReference type="PROSITE" id="PS50045"/>
    </source>
</evidence>
<dbReference type="InterPro" id="IPR009057">
    <property type="entry name" value="Homeodomain-like_sf"/>
</dbReference>
<protein>
    <submittedName>
        <fullName evidence="9">Transcriptional regulator</fullName>
    </submittedName>
</protein>
<dbReference type="SUPFAM" id="SSF46689">
    <property type="entry name" value="Homeodomain-like"/>
    <property type="match status" value="1"/>
</dbReference>
<dbReference type="InterPro" id="IPR025943">
    <property type="entry name" value="Sigma_54_int_dom_ATP-bd_2"/>
</dbReference>
<dbReference type="EMBL" id="BA000028">
    <property type="protein sequence ID" value="BAC12769.1"/>
    <property type="molecule type" value="Genomic_DNA"/>
</dbReference>
<accession>Q8ES30</accession>
<dbReference type="Pfam" id="PF25601">
    <property type="entry name" value="AAA_lid_14"/>
    <property type="match status" value="1"/>
</dbReference>
<dbReference type="RefSeq" id="WP_011065219.1">
    <property type="nucleotide sequence ID" value="NC_004193.1"/>
</dbReference>
<proteinExistence type="predicted"/>
<evidence type="ECO:0000313" key="9">
    <source>
        <dbReference type="EMBL" id="BAC12769.1"/>
    </source>
</evidence>
<reference evidence="9 10" key="1">
    <citation type="journal article" date="2001" name="FEMS Microbiol. Lett.">
        <title>Oceanobacillus iheyensis gen. nov., sp. nov., a deep-sea extremely halotolerant and alkaliphilic species isolated from a depth of 1050 m on the Iheya Ridge.</title>
        <authorList>
            <person name="Lu J."/>
            <person name="Nogi Y."/>
            <person name="Takami H."/>
        </authorList>
    </citation>
    <scope>NUCLEOTIDE SEQUENCE [LARGE SCALE GENOMIC DNA]</scope>
    <source>
        <strain evidence="10">DSM 14371 / CIP 107618 / JCM 11309 / KCTC 3954 / HTE831</strain>
    </source>
</reference>
<keyword evidence="5" id="KW-0129">CBS domain</keyword>
<organism evidence="9 10">
    <name type="scientific">Oceanobacillus iheyensis (strain DSM 14371 / CIP 107618 / JCM 11309 / KCTC 3954 / HTE831)</name>
    <dbReference type="NCBI Taxonomy" id="221109"/>
    <lineage>
        <taxon>Bacteria</taxon>
        <taxon>Bacillati</taxon>
        <taxon>Bacillota</taxon>
        <taxon>Bacilli</taxon>
        <taxon>Bacillales</taxon>
        <taxon>Bacillaceae</taxon>
        <taxon>Oceanobacillus</taxon>
    </lineage>
</organism>
<dbReference type="Pfam" id="PF00158">
    <property type="entry name" value="Sigma54_activat"/>
    <property type="match status" value="1"/>
</dbReference>
<dbReference type="SUPFAM" id="SSF55785">
    <property type="entry name" value="PYP-like sensor domain (PAS domain)"/>
    <property type="match status" value="1"/>
</dbReference>
<dbReference type="FunFam" id="3.40.50.300:FF:000006">
    <property type="entry name" value="DNA-binding transcriptional regulator NtrC"/>
    <property type="match status" value="1"/>
</dbReference>
<dbReference type="GO" id="GO:0006355">
    <property type="term" value="P:regulation of DNA-templated transcription"/>
    <property type="evidence" value="ECO:0007669"/>
    <property type="project" value="InterPro"/>
</dbReference>
<dbReference type="KEGG" id="oih:OB0813"/>
<dbReference type="Gene3D" id="1.10.8.60">
    <property type="match status" value="1"/>
</dbReference>
<reference evidence="9 10" key="2">
    <citation type="journal article" date="2002" name="Nucleic Acids Res.">
        <title>Genome sequence of Oceanobacillus iheyensis isolated from the Iheya Ridge and its unexpected adaptive capabilities to extreme environments.</title>
        <authorList>
            <person name="Takami H."/>
            <person name="Takaki Y."/>
            <person name="Uchiyama I."/>
        </authorList>
    </citation>
    <scope>NUCLEOTIDE SEQUENCE [LARGE SCALE GENOMIC DNA]</scope>
    <source>
        <strain evidence="10">DSM 14371 / CIP 107618 / JCM 11309 / KCTC 3954 / HTE831</strain>
    </source>
</reference>
<dbReference type="PROSITE" id="PS50112">
    <property type="entry name" value="PAS"/>
    <property type="match status" value="1"/>
</dbReference>
<sequence>MTDKIIDWMYPNPLYLHPEEPLKRALHILLENNLTEIAVVENQKWKGIIKLQDVVQKDNDEKVSSFIRSCDRVASADLLIDKLQDIPTYIVNDEGELIGEITGKEWLHYHTTITKELKQKEEMLHLYEMVFDTAYEGLTVVDDKGIIRLFNEAYSRYVKVPTEEAIGKDAALIIENTRLPVVLKTGVPERSQAHRLQGQNLVVHRIPIWKDNKVVAAAGILVYEGVSEIYQVIDQMEELDKTKHSKFTKDPNKKNSLTRFEDLLGDSPCFTKTKKIARKASQSKAPVLITGESGVGKDIVAQAIHNESPITRGRFISVNCAAIPEALLESELFGYSSGAFTGAEKGGKPGKIELAHKGTLFLDEIGDMPLTMQAKILRVIQEKSVERVGSNHQSNIDFRLITATNKDIKQMVHEGTFREDLYYRLYVIPIHIPSLRERAEDIPIIVSHKIAELNNEYGDRKTIDQLVVQWMYTQPWKGNIRELINFLERLYVLSESQHMTLDNLPDDIDDKQRLSSYNFLANKKVAESLSEEEERDRIKETLEHVKGNKTKAAKLLGISRATLYNKLSRYTLE</sequence>
<dbReference type="InterPro" id="IPR000644">
    <property type="entry name" value="CBS_dom"/>
</dbReference>
<evidence type="ECO:0000256" key="3">
    <source>
        <dbReference type="ARBA" id="ARBA00023015"/>
    </source>
</evidence>
<dbReference type="InterPro" id="IPR035965">
    <property type="entry name" value="PAS-like_dom_sf"/>
</dbReference>
<dbReference type="Gene3D" id="3.10.580.10">
    <property type="entry name" value="CBS-domain"/>
    <property type="match status" value="1"/>
</dbReference>
<gene>
    <name evidence="9" type="ordered locus">OB0813</name>
</gene>
<dbReference type="PROSITE" id="PS51371">
    <property type="entry name" value="CBS"/>
    <property type="match status" value="1"/>
</dbReference>
<keyword evidence="2" id="KW-0067">ATP-binding</keyword>
<dbReference type="SUPFAM" id="SSF52540">
    <property type="entry name" value="P-loop containing nucleoside triphosphate hydrolases"/>
    <property type="match status" value="1"/>
</dbReference>
<dbReference type="PANTHER" id="PTHR32071:SF57">
    <property type="entry name" value="C4-DICARBOXYLATE TRANSPORT TRANSCRIPTIONAL REGULATORY PROTEIN DCTD"/>
    <property type="match status" value="1"/>
</dbReference>
<dbReference type="Gene3D" id="3.40.50.300">
    <property type="entry name" value="P-loop containing nucleotide triphosphate hydrolases"/>
    <property type="match status" value="1"/>
</dbReference>
<dbReference type="PANTHER" id="PTHR32071">
    <property type="entry name" value="TRANSCRIPTIONAL REGULATORY PROTEIN"/>
    <property type="match status" value="1"/>
</dbReference>
<dbReference type="InterPro" id="IPR002197">
    <property type="entry name" value="HTH_Fis"/>
</dbReference>
<dbReference type="InterPro" id="IPR046342">
    <property type="entry name" value="CBS_dom_sf"/>
</dbReference>
<dbReference type="Gene3D" id="1.10.10.60">
    <property type="entry name" value="Homeodomain-like"/>
    <property type="match status" value="1"/>
</dbReference>
<dbReference type="InterPro" id="IPR002078">
    <property type="entry name" value="Sigma_54_int"/>
</dbReference>